<evidence type="ECO:0000256" key="9">
    <source>
        <dbReference type="ARBA" id="ARBA00022833"/>
    </source>
</evidence>
<dbReference type="Pfam" id="PF03331">
    <property type="entry name" value="LpxC"/>
    <property type="match status" value="1"/>
</dbReference>
<dbReference type="Gene3D" id="3.30.230.20">
    <property type="entry name" value="lpxc deacetylase, domain 1"/>
    <property type="match status" value="1"/>
</dbReference>
<evidence type="ECO:0000256" key="10">
    <source>
        <dbReference type="ARBA" id="ARBA00023098"/>
    </source>
</evidence>
<dbReference type="InterPro" id="IPR020568">
    <property type="entry name" value="Ribosomal_Su5_D2-typ_SF"/>
</dbReference>
<protein>
    <recommendedName>
        <fullName evidence="4 12">UDP-3-O-acyl-N-acetylglucosamine deacetylase</fullName>
        <shortName evidence="12">UDP-3-O-acyl-GlcNAc deacetylase</shortName>
        <ecNumber evidence="4 12">3.5.1.108</ecNumber>
    </recommendedName>
    <alternativeName>
        <fullName evidence="12">UDP-3-O-[R-3-hydroxymyristoyl]-N-acetylglucosamine deacetylase</fullName>
    </alternativeName>
</protein>
<dbReference type="EMBL" id="JOPA01000034">
    <property type="protein sequence ID" value="OUI92131.1"/>
    <property type="molecule type" value="Genomic_DNA"/>
</dbReference>
<dbReference type="InterPro" id="IPR011334">
    <property type="entry name" value="UDP-acyl_GlcNac_deAcase_C"/>
</dbReference>
<comment type="cofactor">
    <cofactor evidence="1 12">
        <name>Zn(2+)</name>
        <dbReference type="ChEBI" id="CHEBI:29105"/>
    </cofactor>
</comment>
<keyword evidence="8 12" id="KW-0378">Hydrolase</keyword>
<dbReference type="RefSeq" id="WP_086659796.1">
    <property type="nucleotide sequence ID" value="NZ_JBJJWX010000001.1"/>
</dbReference>
<evidence type="ECO:0000256" key="2">
    <source>
        <dbReference type="ARBA" id="ARBA00002923"/>
    </source>
</evidence>
<keyword evidence="10 12" id="KW-0443">Lipid metabolism</keyword>
<feature type="binding site" evidence="12">
    <location>
        <position position="268"/>
    </location>
    <ligand>
        <name>Zn(2+)</name>
        <dbReference type="ChEBI" id="CHEBI:29105"/>
    </ligand>
</feature>
<evidence type="ECO:0000256" key="1">
    <source>
        <dbReference type="ARBA" id="ARBA00001947"/>
    </source>
</evidence>
<comment type="caution">
    <text evidence="13">The sequence shown here is derived from an EMBL/GenBank/DDBJ whole genome shotgun (WGS) entry which is preliminary data.</text>
</comment>
<comment type="pathway">
    <text evidence="3 12">Glycolipid biosynthesis; lipid IV(A) biosynthesis; lipid IV(A) from (3R)-3-hydroxytetradecanoyl-[acyl-carrier-protein] and UDP-N-acetyl-alpha-D-glucosamine: step 2/6.</text>
</comment>
<dbReference type="PANTHER" id="PTHR33694:SF1">
    <property type="entry name" value="UDP-3-O-ACYL-N-ACETYLGLUCOSAMINE DEACETYLASE 1, MITOCHONDRIAL-RELATED"/>
    <property type="match status" value="1"/>
</dbReference>
<evidence type="ECO:0000256" key="11">
    <source>
        <dbReference type="ARBA" id="ARBA00024535"/>
    </source>
</evidence>
<evidence type="ECO:0000256" key="7">
    <source>
        <dbReference type="ARBA" id="ARBA00022723"/>
    </source>
</evidence>
<dbReference type="GO" id="GO:0046872">
    <property type="term" value="F:metal ion binding"/>
    <property type="evidence" value="ECO:0007669"/>
    <property type="project" value="UniProtKB-KW"/>
</dbReference>
<dbReference type="InterPro" id="IPR015870">
    <property type="entry name" value="UDP-acyl_N-AcGlcN_deAcase_N"/>
</dbReference>
<feature type="binding site" evidence="12">
    <location>
        <position position="272"/>
    </location>
    <ligand>
        <name>Zn(2+)</name>
        <dbReference type="ChEBI" id="CHEBI:29105"/>
    </ligand>
</feature>
<evidence type="ECO:0000256" key="6">
    <source>
        <dbReference type="ARBA" id="ARBA00022556"/>
    </source>
</evidence>
<evidence type="ECO:0000256" key="5">
    <source>
        <dbReference type="ARBA" id="ARBA00022516"/>
    </source>
</evidence>
<proteinExistence type="inferred from homology"/>
<organism evidence="13 14">
    <name type="scientific">Acetobacter indonesiensis</name>
    <dbReference type="NCBI Taxonomy" id="104101"/>
    <lineage>
        <taxon>Bacteria</taxon>
        <taxon>Pseudomonadati</taxon>
        <taxon>Pseudomonadota</taxon>
        <taxon>Alphaproteobacteria</taxon>
        <taxon>Acetobacterales</taxon>
        <taxon>Acetobacteraceae</taxon>
        <taxon>Acetobacter</taxon>
    </lineage>
</organism>
<evidence type="ECO:0000313" key="14">
    <source>
        <dbReference type="Proteomes" id="UP000194641"/>
    </source>
</evidence>
<dbReference type="Proteomes" id="UP000194641">
    <property type="component" value="Unassembled WGS sequence"/>
</dbReference>
<keyword evidence="9 12" id="KW-0862">Zinc</keyword>
<dbReference type="InterPro" id="IPR004463">
    <property type="entry name" value="UDP-acyl_GlcNac_deAcase"/>
</dbReference>
<evidence type="ECO:0000256" key="4">
    <source>
        <dbReference type="ARBA" id="ARBA00012745"/>
    </source>
</evidence>
<feature type="binding site" evidence="12">
    <location>
        <position position="109"/>
    </location>
    <ligand>
        <name>Zn(2+)</name>
        <dbReference type="ChEBI" id="CHEBI:29105"/>
    </ligand>
</feature>
<name>A0A252AQQ4_9PROT</name>
<dbReference type="EC" id="3.5.1.108" evidence="4 12"/>
<evidence type="ECO:0000313" key="13">
    <source>
        <dbReference type="EMBL" id="OUI92131.1"/>
    </source>
</evidence>
<dbReference type="NCBIfam" id="TIGR00325">
    <property type="entry name" value="lpxC"/>
    <property type="match status" value="1"/>
</dbReference>
<dbReference type="SUPFAM" id="SSF54211">
    <property type="entry name" value="Ribosomal protein S5 domain 2-like"/>
    <property type="match status" value="2"/>
</dbReference>
<gene>
    <name evidence="12" type="primary">lpxC</name>
    <name evidence="13" type="ORF">HK17_10735</name>
</gene>
<accession>A0A252AQQ4</accession>
<dbReference type="UniPathway" id="UPA00359">
    <property type="reaction ID" value="UER00478"/>
</dbReference>
<dbReference type="AlphaFoldDB" id="A0A252AQQ4"/>
<evidence type="ECO:0000256" key="12">
    <source>
        <dbReference type="HAMAP-Rule" id="MF_00388"/>
    </source>
</evidence>
<dbReference type="GO" id="GO:0016746">
    <property type="term" value="F:acyltransferase activity"/>
    <property type="evidence" value="ECO:0007669"/>
    <property type="project" value="UniProtKB-KW"/>
</dbReference>
<keyword evidence="7 12" id="KW-0479">Metal-binding</keyword>
<feature type="active site" description="Proton donor" evidence="12">
    <location>
        <position position="295"/>
    </location>
</feature>
<reference evidence="14" key="1">
    <citation type="submission" date="2014-06" db="EMBL/GenBank/DDBJ databases">
        <authorList>
            <person name="Winans N.J."/>
            <person name="Newell P.D."/>
            <person name="Douglas A.E."/>
        </authorList>
    </citation>
    <scope>NUCLEOTIDE SEQUENCE [LARGE SCALE GENOMIC DNA]</scope>
</reference>
<keyword evidence="6 12" id="KW-0441">Lipid A biosynthesis</keyword>
<dbReference type="Gene3D" id="3.30.1700.10">
    <property type="entry name" value="lpxc deacetylase, domain 2"/>
    <property type="match status" value="1"/>
</dbReference>
<comment type="similarity">
    <text evidence="12">Belongs to the LpxC family.</text>
</comment>
<comment type="catalytic activity">
    <reaction evidence="11 12">
        <text>a UDP-3-O-[(3R)-3-hydroxyacyl]-N-acetyl-alpha-D-glucosamine + H2O = a UDP-3-O-[(3R)-3-hydroxyacyl]-alpha-D-glucosamine + acetate</text>
        <dbReference type="Rhea" id="RHEA:67816"/>
        <dbReference type="ChEBI" id="CHEBI:15377"/>
        <dbReference type="ChEBI" id="CHEBI:30089"/>
        <dbReference type="ChEBI" id="CHEBI:137740"/>
        <dbReference type="ChEBI" id="CHEBI:173225"/>
        <dbReference type="EC" id="3.5.1.108"/>
    </reaction>
</comment>
<dbReference type="PANTHER" id="PTHR33694">
    <property type="entry name" value="UDP-3-O-ACYL-N-ACETYLGLUCOSAMINE DEACETYLASE 1, MITOCHONDRIAL-RELATED"/>
    <property type="match status" value="1"/>
</dbReference>
<dbReference type="GO" id="GO:0016020">
    <property type="term" value="C:membrane"/>
    <property type="evidence" value="ECO:0007669"/>
    <property type="project" value="GOC"/>
</dbReference>
<sequence>MDSLLMEPISLSATPEALSVPPYSRTKTVKTCQHTLGQTISSVGIGLHTGARINLTLMPAPADHGIVFRRSDLNASPLPARFDHVVDTRLSTVLGEATNPANRIATIEHLMAALHGCGVDNALVLVDGPEIPVFDGSAADFVFLLDCAGRAPQDAVRQSIEVLRPIRVEHNGAFVELLPSAAPSLHLSLGIEFSASAIGKQNFSLSLTPDTFRHDLARSRTFTLRQEIEALHKAGLARGGSLDNAIVVDGADILNPAGLRCPDEFIRHKMMDAVGDLYLAGARLQARFTGYRSGHGLNNQVLRALFADTSAWRFVPPTAVAARAAA</sequence>
<evidence type="ECO:0000256" key="3">
    <source>
        <dbReference type="ARBA" id="ARBA00005002"/>
    </source>
</evidence>
<keyword evidence="13" id="KW-0808">Transferase</keyword>
<evidence type="ECO:0000256" key="8">
    <source>
        <dbReference type="ARBA" id="ARBA00022801"/>
    </source>
</evidence>
<dbReference type="GO" id="GO:0009245">
    <property type="term" value="P:lipid A biosynthetic process"/>
    <property type="evidence" value="ECO:0007669"/>
    <property type="project" value="UniProtKB-UniRule"/>
</dbReference>
<keyword evidence="5 12" id="KW-0444">Lipid biosynthesis</keyword>
<keyword evidence="13" id="KW-0012">Acyltransferase</keyword>
<dbReference type="HAMAP" id="MF_00388">
    <property type="entry name" value="LpxC"/>
    <property type="match status" value="1"/>
</dbReference>
<dbReference type="GO" id="GO:0103117">
    <property type="term" value="F:UDP-3-O-acyl-N-acetylglucosamine deacetylase activity"/>
    <property type="evidence" value="ECO:0007669"/>
    <property type="project" value="UniProtKB-UniRule"/>
</dbReference>
<comment type="function">
    <text evidence="2 12">Catalyzes the hydrolysis of UDP-3-O-myristoyl-N-acetylglucosamine to form UDP-3-O-myristoylglucosamine and acetate, the committed step in lipid A biosynthesis.</text>
</comment>